<keyword evidence="2" id="KW-1185">Reference proteome</keyword>
<sequence length="176" mass="19646">MLQQRHVLVHLMHCVVRNGDTASFWFDNWNDMGQLITALGVNGPRQLRIPLEASVNKATSNGHWTLPAARTEEGETLQVVLSTLTPPHASRASVISDDPNLRRSARGVVTKLLFQIIIYQLWKERNRRIFNSTSTTTAAVHLAIDQTTRDRLLSIPVPGDGSSSLLEVYFLCFSAL</sequence>
<organism evidence="1 2">
    <name type="scientific">Thlaspi arvense</name>
    <name type="common">Field penny-cress</name>
    <dbReference type="NCBI Taxonomy" id="13288"/>
    <lineage>
        <taxon>Eukaryota</taxon>
        <taxon>Viridiplantae</taxon>
        <taxon>Streptophyta</taxon>
        <taxon>Embryophyta</taxon>
        <taxon>Tracheophyta</taxon>
        <taxon>Spermatophyta</taxon>
        <taxon>Magnoliopsida</taxon>
        <taxon>eudicotyledons</taxon>
        <taxon>Gunneridae</taxon>
        <taxon>Pentapetalae</taxon>
        <taxon>rosids</taxon>
        <taxon>malvids</taxon>
        <taxon>Brassicales</taxon>
        <taxon>Brassicaceae</taxon>
        <taxon>Thlaspideae</taxon>
        <taxon>Thlaspi</taxon>
    </lineage>
</organism>
<proteinExistence type="predicted"/>
<protein>
    <submittedName>
        <fullName evidence="1">Uncharacterized protein</fullName>
    </submittedName>
</protein>
<dbReference type="EMBL" id="OU466863">
    <property type="protein sequence ID" value="CAH2080201.1"/>
    <property type="molecule type" value="Genomic_DNA"/>
</dbReference>
<dbReference type="AlphaFoldDB" id="A0AAU9T788"/>
<dbReference type="Proteomes" id="UP000836841">
    <property type="component" value="Chromosome 7"/>
</dbReference>
<evidence type="ECO:0000313" key="2">
    <source>
        <dbReference type="Proteomes" id="UP000836841"/>
    </source>
</evidence>
<gene>
    <name evidence="1" type="ORF">TAV2_LOCUS26055</name>
</gene>
<accession>A0AAU9T788</accession>
<reference evidence="1 2" key="1">
    <citation type="submission" date="2022-03" db="EMBL/GenBank/DDBJ databases">
        <authorList>
            <person name="Nunn A."/>
            <person name="Chopra R."/>
            <person name="Nunn A."/>
            <person name="Contreras Garrido A."/>
        </authorList>
    </citation>
    <scope>NUCLEOTIDE SEQUENCE [LARGE SCALE GENOMIC DNA]</scope>
</reference>
<name>A0AAU9T788_THLAR</name>
<evidence type="ECO:0000313" key="1">
    <source>
        <dbReference type="EMBL" id="CAH2080201.1"/>
    </source>
</evidence>